<sequence>MLVKFKNRHAVAFNQFLNRDIIMTKSLFNTLHRLTSTSTANELTKHTPEQLLVWAQGCMLEGLPDQFYEAFIECIQCQTEDGKQRLDISHKFKIAADSEYQNFQPADDLYPAQCIEQALEGKQWSKARLTFSPDNASFSWQ</sequence>
<proteinExistence type="predicted"/>
<keyword evidence="2" id="KW-1185">Reference proteome</keyword>
<dbReference type="eggNOG" id="ENOG50333AD">
    <property type="taxonomic scope" value="Bacteria"/>
</dbReference>
<dbReference type="KEGG" id="ype:YPO0791"/>
<dbReference type="OMA" id="FYEARIT"/>
<dbReference type="Proteomes" id="UP000000815">
    <property type="component" value="Chromosome"/>
</dbReference>
<name>Q0WIP2_YERPE</name>
<accession>Q0WIP2</accession>
<dbReference type="PIR" id="AE0097">
    <property type="entry name" value="AE0097"/>
</dbReference>
<reference evidence="1 2" key="1">
    <citation type="journal article" date="2001" name="Nature">
        <title>Genome sequence of Yersinia pestis, the causative agent of plague.</title>
        <authorList>
            <person name="Parkhill J."/>
            <person name="Wren B.W."/>
            <person name="Thomson N.R."/>
            <person name="Titball R.W."/>
            <person name="Holden M.T.G."/>
            <person name="Prentice M.B."/>
            <person name="Sebaihia M."/>
            <person name="James K.D."/>
            <person name="Churcher C."/>
            <person name="Mungall K.L."/>
            <person name="Baker S."/>
            <person name="Basham D."/>
            <person name="Bentley S.D."/>
            <person name="Brooks K."/>
            <person name="Cerdeno-Tarraga A.M."/>
            <person name="Chillingworth T."/>
            <person name="Cronin A."/>
            <person name="Davies R.M."/>
            <person name="Davis P."/>
            <person name="Dougan G."/>
            <person name="Feltwell T."/>
            <person name="Hamlin N."/>
            <person name="Holroyd S."/>
            <person name="Jagels K."/>
            <person name="Leather S."/>
            <person name="Karlyshev A.V."/>
            <person name="Moule S."/>
            <person name="Oyston P.C.F."/>
            <person name="Quail M."/>
            <person name="Rutherford K."/>
            <person name="Simmonds M."/>
            <person name="Skelton J."/>
            <person name="Stevens K."/>
            <person name="Whitehead S."/>
            <person name="Barrell B.G."/>
        </authorList>
    </citation>
    <scope>NUCLEOTIDE SEQUENCE [LARGE SCALE GENOMIC DNA]</scope>
    <source>
        <strain evidence="2">CO-92 / Biovar Orientalis</strain>
    </source>
</reference>
<protein>
    <submittedName>
        <fullName evidence="1">Uncharacterized protein</fullName>
    </submittedName>
</protein>
<dbReference type="STRING" id="214092.YPO0791"/>
<gene>
    <name evidence="1" type="ordered locus">YPO0791</name>
</gene>
<evidence type="ECO:0000313" key="1">
    <source>
        <dbReference type="EMBL" id="CAL19463.1"/>
    </source>
</evidence>
<dbReference type="PaxDb" id="214092-YPO0791"/>
<dbReference type="EMBL" id="AL590842">
    <property type="protein sequence ID" value="CAL19463.1"/>
    <property type="molecule type" value="Genomic_DNA"/>
</dbReference>
<dbReference type="AlphaFoldDB" id="Q0WIP2"/>
<organism evidence="1 2">
    <name type="scientific">Yersinia pestis</name>
    <dbReference type="NCBI Taxonomy" id="632"/>
    <lineage>
        <taxon>Bacteria</taxon>
        <taxon>Pseudomonadati</taxon>
        <taxon>Pseudomonadota</taxon>
        <taxon>Gammaproteobacteria</taxon>
        <taxon>Enterobacterales</taxon>
        <taxon>Yersiniaceae</taxon>
        <taxon>Yersinia</taxon>
    </lineage>
</organism>
<evidence type="ECO:0000313" key="2">
    <source>
        <dbReference type="Proteomes" id="UP000000815"/>
    </source>
</evidence>
<dbReference type="HOGENOM" id="CLU_165573_0_0_6"/>